<dbReference type="Proteomes" id="UP001295794">
    <property type="component" value="Unassembled WGS sequence"/>
</dbReference>
<evidence type="ECO:0000313" key="1">
    <source>
        <dbReference type="EMBL" id="CAK5280772.1"/>
    </source>
</evidence>
<dbReference type="AlphaFoldDB" id="A0AAD2HV74"/>
<evidence type="ECO:0000313" key="2">
    <source>
        <dbReference type="Proteomes" id="UP001295794"/>
    </source>
</evidence>
<reference evidence="1" key="1">
    <citation type="submission" date="2023-11" db="EMBL/GenBank/DDBJ databases">
        <authorList>
            <person name="De Vega J J."/>
            <person name="De Vega J J."/>
        </authorList>
    </citation>
    <scope>NUCLEOTIDE SEQUENCE</scope>
</reference>
<keyword evidence="2" id="KW-1185">Reference proteome</keyword>
<dbReference type="EMBL" id="CAVNYO010000440">
    <property type="protein sequence ID" value="CAK5280772.1"/>
    <property type="molecule type" value="Genomic_DNA"/>
</dbReference>
<gene>
    <name evidence="1" type="ORF">MYCIT1_LOCUS31390</name>
</gene>
<comment type="caution">
    <text evidence="1">The sequence shown here is derived from an EMBL/GenBank/DDBJ whole genome shotgun (WGS) entry which is preliminary data.</text>
</comment>
<feature type="non-terminal residue" evidence="1">
    <location>
        <position position="1"/>
    </location>
</feature>
<proteinExistence type="predicted"/>
<protein>
    <submittedName>
        <fullName evidence="1">Uncharacterized protein</fullName>
    </submittedName>
</protein>
<sequence length="149" mass="16541">ESINGIWLAIIRRHFRKNLARSALPLTIHKDSLAQILGDVNPRKTQCLFIGNVPLILAVASRSRTLHRTRVRGRCAVNRNMSEFNHSPSALMHADAHVVVRPRIPIGAVEDTQNGVVEFLDSRHGGEILDDVGGLVVKRGEFDIGRITE</sequence>
<name>A0AAD2HV74_9AGAR</name>
<accession>A0AAD2HV74</accession>
<organism evidence="1 2">
    <name type="scientific">Mycena citricolor</name>
    <dbReference type="NCBI Taxonomy" id="2018698"/>
    <lineage>
        <taxon>Eukaryota</taxon>
        <taxon>Fungi</taxon>
        <taxon>Dikarya</taxon>
        <taxon>Basidiomycota</taxon>
        <taxon>Agaricomycotina</taxon>
        <taxon>Agaricomycetes</taxon>
        <taxon>Agaricomycetidae</taxon>
        <taxon>Agaricales</taxon>
        <taxon>Marasmiineae</taxon>
        <taxon>Mycenaceae</taxon>
        <taxon>Mycena</taxon>
    </lineage>
</organism>